<evidence type="ECO:0000256" key="5">
    <source>
        <dbReference type="ARBA" id="ARBA00022598"/>
    </source>
</evidence>
<evidence type="ECO:0000259" key="12">
    <source>
        <dbReference type="Pfam" id="PF01259"/>
    </source>
</evidence>
<evidence type="ECO:0000313" key="14">
    <source>
        <dbReference type="Proteomes" id="UP000287394"/>
    </source>
</evidence>
<dbReference type="EMBL" id="AP025739">
    <property type="protein sequence ID" value="BDI33851.1"/>
    <property type="molecule type" value="Genomic_DNA"/>
</dbReference>
<organism evidence="13 14">
    <name type="scientific">Capsulimonas corticalis</name>
    <dbReference type="NCBI Taxonomy" id="2219043"/>
    <lineage>
        <taxon>Bacteria</taxon>
        <taxon>Bacillati</taxon>
        <taxon>Armatimonadota</taxon>
        <taxon>Armatimonadia</taxon>
        <taxon>Capsulimonadales</taxon>
        <taxon>Capsulimonadaceae</taxon>
        <taxon>Capsulimonas</taxon>
    </lineage>
</organism>
<dbReference type="FunFam" id="3.30.200.20:FF:000199">
    <property type="entry name" value="Phosphoribosylaminoimidazole-succinocarboxamide synthase"/>
    <property type="match status" value="1"/>
</dbReference>
<dbReference type="HAMAP" id="MF_00137">
    <property type="entry name" value="SAICAR_synth"/>
    <property type="match status" value="1"/>
</dbReference>
<keyword evidence="8 11" id="KW-0067">ATP-binding</keyword>
<dbReference type="GO" id="GO:0006189">
    <property type="term" value="P:'de novo' IMP biosynthetic process"/>
    <property type="evidence" value="ECO:0007669"/>
    <property type="project" value="UniProtKB-UniRule"/>
</dbReference>
<dbReference type="RefSeq" id="WP_119322819.1">
    <property type="nucleotide sequence ID" value="NZ_AP025739.1"/>
</dbReference>
<evidence type="ECO:0000256" key="8">
    <source>
        <dbReference type="ARBA" id="ARBA00022840"/>
    </source>
</evidence>
<accession>A0A402CZY0</accession>
<evidence type="ECO:0000256" key="9">
    <source>
        <dbReference type="ARBA" id="ARBA00030409"/>
    </source>
</evidence>
<evidence type="ECO:0000256" key="4">
    <source>
        <dbReference type="ARBA" id="ARBA00016460"/>
    </source>
</evidence>
<evidence type="ECO:0000256" key="1">
    <source>
        <dbReference type="ARBA" id="ARBA00004672"/>
    </source>
</evidence>
<evidence type="ECO:0000256" key="6">
    <source>
        <dbReference type="ARBA" id="ARBA00022741"/>
    </source>
</evidence>
<dbReference type="PROSITE" id="PS01057">
    <property type="entry name" value="SAICAR_SYNTHETASE_1"/>
    <property type="match status" value="1"/>
</dbReference>
<dbReference type="NCBIfam" id="TIGR00081">
    <property type="entry name" value="purC"/>
    <property type="match status" value="1"/>
</dbReference>
<evidence type="ECO:0000256" key="11">
    <source>
        <dbReference type="HAMAP-Rule" id="MF_00137"/>
    </source>
</evidence>
<evidence type="ECO:0000313" key="13">
    <source>
        <dbReference type="EMBL" id="BDI33851.1"/>
    </source>
</evidence>
<comment type="similarity">
    <text evidence="2 11">Belongs to the SAICAR synthetase family.</text>
</comment>
<dbReference type="Pfam" id="PF01259">
    <property type="entry name" value="SAICAR_synt"/>
    <property type="match status" value="1"/>
</dbReference>
<dbReference type="GO" id="GO:0005737">
    <property type="term" value="C:cytoplasm"/>
    <property type="evidence" value="ECO:0007669"/>
    <property type="project" value="TreeGrafter"/>
</dbReference>
<dbReference type="OrthoDB" id="9801549at2"/>
<keyword evidence="7 11" id="KW-0658">Purine biosynthesis</keyword>
<dbReference type="KEGG" id="ccot:CCAX7_59020"/>
<reference evidence="13 14" key="1">
    <citation type="journal article" date="2019" name="Int. J. Syst. Evol. Microbiol.">
        <title>Capsulimonas corticalis gen. nov., sp. nov., an aerobic capsulated bacterium, of a novel bacterial order, Capsulimonadales ord. nov., of the class Armatimonadia of the phylum Armatimonadetes.</title>
        <authorList>
            <person name="Li J."/>
            <person name="Kudo C."/>
            <person name="Tonouchi A."/>
        </authorList>
    </citation>
    <scope>NUCLEOTIDE SEQUENCE [LARGE SCALE GENOMIC DNA]</scope>
    <source>
        <strain evidence="13 14">AX-7</strain>
    </source>
</reference>
<evidence type="ECO:0000256" key="7">
    <source>
        <dbReference type="ARBA" id="ARBA00022755"/>
    </source>
</evidence>
<dbReference type="EC" id="6.3.2.6" evidence="3 11"/>
<dbReference type="PANTHER" id="PTHR43700">
    <property type="entry name" value="PHOSPHORIBOSYLAMINOIMIDAZOLE-SUCCINOCARBOXAMIDE SYNTHASE"/>
    <property type="match status" value="1"/>
</dbReference>
<gene>
    <name evidence="11 13" type="primary">purC</name>
    <name evidence="13" type="ORF">CCAX7_59020</name>
</gene>
<sequence>MPEPVISTDIPGLQKFVTGKVRDVYDLGDALLLVATDRISAFDVVLPTGIPDKGRVLTQMSVFWFELTKDLLPNHLIATDMDTIGQRLRDAGATEITSELVSQLEGRSLLVKKCKAFPVECVVRGYLAGSAYNDYKTMFGHGGTVNLYGIPVPVGLRESDLFPEPLFTPASKSHSGHDENITQARAAEIVGQAAFEELKAKSIALYTTARDYAAQHGIIIADTKFEFGEIDGQIILIDEALTPDSSRFWEASDYKPGRAQLSFDKQFVRDYLLTLDWDKTAPGPALPAEIVEKTAEKYRDAYRRLTGRELHEGAQQ</sequence>
<dbReference type="InterPro" id="IPR018236">
    <property type="entry name" value="SAICAR_synthetase_CS"/>
</dbReference>
<keyword evidence="14" id="KW-1185">Reference proteome</keyword>
<evidence type="ECO:0000256" key="3">
    <source>
        <dbReference type="ARBA" id="ARBA00012217"/>
    </source>
</evidence>
<dbReference type="Gene3D" id="3.30.470.20">
    <property type="entry name" value="ATP-grasp fold, B domain"/>
    <property type="match status" value="1"/>
</dbReference>
<dbReference type="AlphaFoldDB" id="A0A402CZY0"/>
<proteinExistence type="inferred from homology"/>
<protein>
    <recommendedName>
        <fullName evidence="4 11">Phosphoribosylaminoimidazole-succinocarboxamide synthase</fullName>
        <ecNumber evidence="3 11">6.3.2.6</ecNumber>
    </recommendedName>
    <alternativeName>
        <fullName evidence="9 11">SAICAR synthetase</fullName>
    </alternativeName>
</protein>
<dbReference type="SUPFAM" id="SSF56104">
    <property type="entry name" value="SAICAR synthase-like"/>
    <property type="match status" value="1"/>
</dbReference>
<dbReference type="FunCoup" id="A0A402CZY0">
    <property type="interactions" value="417"/>
</dbReference>
<dbReference type="InterPro" id="IPR001636">
    <property type="entry name" value="SAICAR_synth"/>
</dbReference>
<comment type="pathway">
    <text evidence="1 11">Purine metabolism; IMP biosynthesis via de novo pathway; 5-amino-1-(5-phospho-D-ribosyl)imidazole-4-carboxamide from 5-amino-1-(5-phospho-D-ribosyl)imidazole-4-carboxylate: step 1/2.</text>
</comment>
<dbReference type="Proteomes" id="UP000287394">
    <property type="component" value="Chromosome"/>
</dbReference>
<evidence type="ECO:0000256" key="2">
    <source>
        <dbReference type="ARBA" id="ARBA00010190"/>
    </source>
</evidence>
<keyword evidence="5 11" id="KW-0436">Ligase</keyword>
<dbReference type="PROSITE" id="PS01058">
    <property type="entry name" value="SAICAR_SYNTHETASE_2"/>
    <property type="match status" value="1"/>
</dbReference>
<dbReference type="NCBIfam" id="NF010568">
    <property type="entry name" value="PRK13961.1"/>
    <property type="match status" value="1"/>
</dbReference>
<name>A0A402CZY0_9BACT</name>
<keyword evidence="6 11" id="KW-0547">Nucleotide-binding</keyword>
<dbReference type="CDD" id="cd01414">
    <property type="entry name" value="SAICAR_synt_Sc"/>
    <property type="match status" value="1"/>
</dbReference>
<comment type="catalytic activity">
    <reaction evidence="10 11">
        <text>5-amino-1-(5-phospho-D-ribosyl)imidazole-4-carboxylate + L-aspartate + ATP = (2S)-2-[5-amino-1-(5-phospho-beta-D-ribosyl)imidazole-4-carboxamido]succinate + ADP + phosphate + 2 H(+)</text>
        <dbReference type="Rhea" id="RHEA:22628"/>
        <dbReference type="ChEBI" id="CHEBI:15378"/>
        <dbReference type="ChEBI" id="CHEBI:29991"/>
        <dbReference type="ChEBI" id="CHEBI:30616"/>
        <dbReference type="ChEBI" id="CHEBI:43474"/>
        <dbReference type="ChEBI" id="CHEBI:58443"/>
        <dbReference type="ChEBI" id="CHEBI:77657"/>
        <dbReference type="ChEBI" id="CHEBI:456216"/>
        <dbReference type="EC" id="6.3.2.6"/>
    </reaction>
</comment>
<feature type="domain" description="SAICAR synthetase/ADE2 N-terminal" evidence="12">
    <location>
        <begin position="16"/>
        <end position="281"/>
    </location>
</feature>
<dbReference type="InterPro" id="IPR028923">
    <property type="entry name" value="SAICAR_synt/ADE2_N"/>
</dbReference>
<dbReference type="Gene3D" id="3.30.200.20">
    <property type="entry name" value="Phosphorylase Kinase, domain 1"/>
    <property type="match status" value="1"/>
</dbReference>
<evidence type="ECO:0000256" key="10">
    <source>
        <dbReference type="ARBA" id="ARBA00048475"/>
    </source>
</evidence>
<dbReference type="GO" id="GO:0004639">
    <property type="term" value="F:phosphoribosylaminoimidazolesuccinocarboxamide synthase activity"/>
    <property type="evidence" value="ECO:0007669"/>
    <property type="project" value="UniProtKB-UniRule"/>
</dbReference>
<dbReference type="GO" id="GO:0005524">
    <property type="term" value="F:ATP binding"/>
    <property type="evidence" value="ECO:0007669"/>
    <property type="project" value="UniProtKB-KW"/>
</dbReference>
<dbReference type="PANTHER" id="PTHR43700:SF1">
    <property type="entry name" value="PHOSPHORIBOSYLAMINOIMIDAZOLE-SUCCINOCARBOXAMIDE SYNTHASE"/>
    <property type="match status" value="1"/>
</dbReference>